<dbReference type="InterPro" id="IPR000847">
    <property type="entry name" value="LysR_HTH_N"/>
</dbReference>
<dbReference type="InterPro" id="IPR005119">
    <property type="entry name" value="LysR_subst-bd"/>
</dbReference>
<dbReference type="InterPro" id="IPR036390">
    <property type="entry name" value="WH_DNA-bd_sf"/>
</dbReference>
<comment type="caution">
    <text evidence="6">The sequence shown here is derived from an EMBL/GenBank/DDBJ whole genome shotgun (WGS) entry which is preliminary data.</text>
</comment>
<comment type="similarity">
    <text evidence="1">Belongs to the LysR transcriptional regulatory family.</text>
</comment>
<keyword evidence="7" id="KW-1185">Reference proteome</keyword>
<dbReference type="Pfam" id="PF00126">
    <property type="entry name" value="HTH_1"/>
    <property type="match status" value="1"/>
</dbReference>
<keyword evidence="3" id="KW-0238">DNA-binding</keyword>
<dbReference type="SUPFAM" id="SSF53850">
    <property type="entry name" value="Periplasmic binding protein-like II"/>
    <property type="match status" value="1"/>
</dbReference>
<dbReference type="SUPFAM" id="SSF46785">
    <property type="entry name" value="Winged helix' DNA-binding domain"/>
    <property type="match status" value="1"/>
</dbReference>
<organism evidence="6 7">
    <name type="scientific">Marinobacterium zhoushanense</name>
    <dbReference type="NCBI Taxonomy" id="1679163"/>
    <lineage>
        <taxon>Bacteria</taxon>
        <taxon>Pseudomonadati</taxon>
        <taxon>Pseudomonadota</taxon>
        <taxon>Gammaproteobacteria</taxon>
        <taxon>Oceanospirillales</taxon>
        <taxon>Oceanospirillaceae</taxon>
        <taxon>Marinobacterium</taxon>
    </lineage>
</organism>
<proteinExistence type="inferred from homology"/>
<protein>
    <submittedName>
        <fullName evidence="6">LysR family transcriptional regulator</fullName>
    </submittedName>
</protein>
<evidence type="ECO:0000256" key="3">
    <source>
        <dbReference type="ARBA" id="ARBA00023125"/>
    </source>
</evidence>
<dbReference type="Proteomes" id="UP000629025">
    <property type="component" value="Unassembled WGS sequence"/>
</dbReference>
<dbReference type="CDD" id="cd05466">
    <property type="entry name" value="PBP2_LTTR_substrate"/>
    <property type="match status" value="1"/>
</dbReference>
<reference evidence="7" key="1">
    <citation type="journal article" date="2019" name="Int. J. Syst. Evol. Microbiol.">
        <title>The Global Catalogue of Microorganisms (GCM) 10K type strain sequencing project: providing services to taxonomists for standard genome sequencing and annotation.</title>
        <authorList>
            <consortium name="The Broad Institute Genomics Platform"/>
            <consortium name="The Broad Institute Genome Sequencing Center for Infectious Disease"/>
            <person name="Wu L."/>
            <person name="Ma J."/>
        </authorList>
    </citation>
    <scope>NUCLEOTIDE SEQUENCE [LARGE SCALE GENOMIC DNA]</scope>
    <source>
        <strain evidence="7">CGMCC 1.15341</strain>
    </source>
</reference>
<gene>
    <name evidence="6" type="ORF">GCM10011352_33440</name>
</gene>
<accession>A0ABQ1KNB7</accession>
<keyword evidence="2" id="KW-0805">Transcription regulation</keyword>
<dbReference type="Gene3D" id="3.40.190.290">
    <property type="match status" value="1"/>
</dbReference>
<dbReference type="PROSITE" id="PS50931">
    <property type="entry name" value="HTH_LYSR"/>
    <property type="match status" value="1"/>
</dbReference>
<keyword evidence="4" id="KW-0804">Transcription</keyword>
<evidence type="ECO:0000313" key="6">
    <source>
        <dbReference type="EMBL" id="GGC04572.1"/>
    </source>
</evidence>
<evidence type="ECO:0000256" key="1">
    <source>
        <dbReference type="ARBA" id="ARBA00009437"/>
    </source>
</evidence>
<dbReference type="InterPro" id="IPR036388">
    <property type="entry name" value="WH-like_DNA-bd_sf"/>
</dbReference>
<feature type="domain" description="HTH lysR-type" evidence="5">
    <location>
        <begin position="14"/>
        <end position="71"/>
    </location>
</feature>
<name>A0ABQ1KNB7_9GAMM</name>
<evidence type="ECO:0000259" key="5">
    <source>
        <dbReference type="PROSITE" id="PS50931"/>
    </source>
</evidence>
<dbReference type="RefSeq" id="WP_188750415.1">
    <property type="nucleotide sequence ID" value="NZ_BMIJ01000007.1"/>
</dbReference>
<evidence type="ECO:0000256" key="4">
    <source>
        <dbReference type="ARBA" id="ARBA00023163"/>
    </source>
</evidence>
<sequence>MTSRKYWLGQVGDFELKQLRVFTTVVQCGGFSAAEAELNITRSTISIHIANLESRLNLKLCHRGRAGFALTEEGKIIYESAKKLFDSVEEFRATVNNLNATLSGDLRLIFSDTVSGDPRLGLPELINQINELAPGVYITVDVASMSEIEQMVINEEAEVGFIPLHRQIEGLEYIPLFSDNCYLYCHRSHPLFAVADSEISDELIDGHPFVQAGLKPHKDAASLIEQMELRATAYYYETRLALIRSGRYIGFLPEHYVANVVEPGELRALRPERNIYRLELGAIVRKSARANKARDLFIKLLQEKLQIVSDKAEKNA</sequence>
<dbReference type="Gene3D" id="1.10.10.10">
    <property type="entry name" value="Winged helix-like DNA-binding domain superfamily/Winged helix DNA-binding domain"/>
    <property type="match status" value="1"/>
</dbReference>
<evidence type="ECO:0000256" key="2">
    <source>
        <dbReference type="ARBA" id="ARBA00023015"/>
    </source>
</evidence>
<dbReference type="EMBL" id="BMIJ01000007">
    <property type="protein sequence ID" value="GGC04572.1"/>
    <property type="molecule type" value="Genomic_DNA"/>
</dbReference>
<dbReference type="PANTHER" id="PTHR30126:SF98">
    <property type="entry name" value="HTH-TYPE TRANSCRIPTIONAL ACTIVATOR BAUR"/>
    <property type="match status" value="1"/>
</dbReference>
<dbReference type="PANTHER" id="PTHR30126">
    <property type="entry name" value="HTH-TYPE TRANSCRIPTIONAL REGULATOR"/>
    <property type="match status" value="1"/>
</dbReference>
<dbReference type="Pfam" id="PF03466">
    <property type="entry name" value="LysR_substrate"/>
    <property type="match status" value="1"/>
</dbReference>
<evidence type="ECO:0000313" key="7">
    <source>
        <dbReference type="Proteomes" id="UP000629025"/>
    </source>
</evidence>